<feature type="transmembrane region" description="Helical" evidence="2">
    <location>
        <begin position="858"/>
        <end position="878"/>
    </location>
</feature>
<feature type="compositionally biased region" description="Gly residues" evidence="1">
    <location>
        <begin position="1451"/>
        <end position="1461"/>
    </location>
</feature>
<feature type="region of interest" description="Disordered" evidence="1">
    <location>
        <begin position="486"/>
        <end position="534"/>
    </location>
</feature>
<feature type="compositionally biased region" description="Low complexity" evidence="1">
    <location>
        <begin position="338"/>
        <end position="396"/>
    </location>
</feature>
<dbReference type="InterPro" id="IPR052994">
    <property type="entry name" value="Tiny_macrocysts_regulators"/>
</dbReference>
<keyword evidence="2" id="KW-1133">Transmembrane helix</keyword>
<evidence type="ECO:0000256" key="2">
    <source>
        <dbReference type="SAM" id="Phobius"/>
    </source>
</evidence>
<evidence type="ECO:0000313" key="3">
    <source>
        <dbReference type="EMBL" id="GLI64870.1"/>
    </source>
</evidence>
<feature type="region of interest" description="Disordered" evidence="1">
    <location>
        <begin position="189"/>
        <end position="451"/>
    </location>
</feature>
<feature type="region of interest" description="Disordered" evidence="1">
    <location>
        <begin position="973"/>
        <end position="994"/>
    </location>
</feature>
<feature type="compositionally biased region" description="Gly residues" evidence="1">
    <location>
        <begin position="274"/>
        <end position="283"/>
    </location>
</feature>
<feature type="compositionally biased region" description="Acidic residues" evidence="1">
    <location>
        <begin position="204"/>
        <end position="217"/>
    </location>
</feature>
<feature type="transmembrane region" description="Helical" evidence="2">
    <location>
        <begin position="1004"/>
        <end position="1028"/>
    </location>
</feature>
<keyword evidence="4" id="KW-1185">Reference proteome</keyword>
<comment type="caution">
    <text evidence="3">The sequence shown here is derived from an EMBL/GenBank/DDBJ whole genome shotgun (WGS) entry which is preliminary data.</text>
</comment>
<evidence type="ECO:0008006" key="5">
    <source>
        <dbReference type="Google" id="ProtNLM"/>
    </source>
</evidence>
<accession>A0ABQ5S4R7</accession>
<organism evidence="3 4">
    <name type="scientific">Volvox africanus</name>
    <dbReference type="NCBI Taxonomy" id="51714"/>
    <lineage>
        <taxon>Eukaryota</taxon>
        <taxon>Viridiplantae</taxon>
        <taxon>Chlorophyta</taxon>
        <taxon>core chlorophytes</taxon>
        <taxon>Chlorophyceae</taxon>
        <taxon>CS clade</taxon>
        <taxon>Chlamydomonadales</taxon>
        <taxon>Volvocaceae</taxon>
        <taxon>Volvox</taxon>
    </lineage>
</organism>
<reference evidence="3 4" key="1">
    <citation type="journal article" date="2023" name="IScience">
        <title>Expanded male sex-determining region conserved during the evolution of homothallism in the green alga Volvox.</title>
        <authorList>
            <person name="Yamamoto K."/>
            <person name="Matsuzaki R."/>
            <person name="Mahakham W."/>
            <person name="Heman W."/>
            <person name="Sekimoto H."/>
            <person name="Kawachi M."/>
            <person name="Minakuchi Y."/>
            <person name="Toyoda A."/>
            <person name="Nozaki H."/>
        </authorList>
    </citation>
    <scope>NUCLEOTIDE SEQUENCE [LARGE SCALE GENOMIC DNA]</scope>
    <source>
        <strain evidence="3 4">NIES-4468</strain>
    </source>
</reference>
<dbReference type="EMBL" id="BSDZ01000021">
    <property type="protein sequence ID" value="GLI64870.1"/>
    <property type="molecule type" value="Genomic_DNA"/>
</dbReference>
<dbReference type="Proteomes" id="UP001165090">
    <property type="component" value="Unassembled WGS sequence"/>
</dbReference>
<evidence type="ECO:0000313" key="4">
    <source>
        <dbReference type="Proteomes" id="UP001165090"/>
    </source>
</evidence>
<name>A0ABQ5S4R7_9CHLO</name>
<gene>
    <name evidence="3" type="ORF">VaNZ11_008256</name>
</gene>
<feature type="compositionally biased region" description="Basic and acidic residues" evidence="1">
    <location>
        <begin position="225"/>
        <end position="235"/>
    </location>
</feature>
<dbReference type="PANTHER" id="PTHR31600:SF2">
    <property type="entry name" value="GAMETE ENRICHED GENE 10 PROTEIN-RELATED"/>
    <property type="match status" value="1"/>
</dbReference>
<feature type="compositionally biased region" description="Low complexity" evidence="1">
    <location>
        <begin position="237"/>
        <end position="250"/>
    </location>
</feature>
<feature type="compositionally biased region" description="Gly residues" evidence="1">
    <location>
        <begin position="432"/>
        <end position="451"/>
    </location>
</feature>
<feature type="transmembrane region" description="Helical" evidence="2">
    <location>
        <begin position="1207"/>
        <end position="1227"/>
    </location>
</feature>
<protein>
    <recommendedName>
        <fullName evidence="5">Polycystin cation channel PKD1/PKD2 domain-containing protein</fullName>
    </recommendedName>
</protein>
<feature type="compositionally biased region" description="Low complexity" evidence="1">
    <location>
        <begin position="189"/>
        <end position="202"/>
    </location>
</feature>
<feature type="region of interest" description="Disordered" evidence="1">
    <location>
        <begin position="1434"/>
        <end position="1490"/>
    </location>
</feature>
<keyword evidence="2" id="KW-0812">Transmembrane</keyword>
<keyword evidence="2" id="KW-0472">Membrane</keyword>
<feature type="compositionally biased region" description="Gly residues" evidence="1">
    <location>
        <begin position="317"/>
        <end position="336"/>
    </location>
</feature>
<dbReference type="PANTHER" id="PTHR31600">
    <property type="entry name" value="TINY MACROCYSTS PROTEIN B-RELATED"/>
    <property type="match status" value="1"/>
</dbReference>
<feature type="compositionally biased region" description="Basic and acidic residues" evidence="1">
    <location>
        <begin position="1477"/>
        <end position="1490"/>
    </location>
</feature>
<evidence type="ECO:0000256" key="1">
    <source>
        <dbReference type="SAM" id="MobiDB-lite"/>
    </source>
</evidence>
<sequence>MASPCAAACSPSTATLATGAGDGSGTPGGMAVWSEDLVSGLEAGAAVGAGMGGGRISGLIPELSTELPSIGATTAAAPLRSLSQLQSLRTPAMLPCDGEEADRGRGGGGGGGGAVAGSPYAKVGEADIQTEATISKLAGSKDSDDVMLAGAARYDGDSTAAVTVVSSMDVATPFGTAAAVAATANAGVPAAGAVPTPGAATAIGEDDDYDDFDDGDGDGSLGGKAAERESGDCEYRSISSDSSSSSSSHSGALRRGNSGGMRVNLDVGIAAGTNGPGGTAGGGGRRRKVRRGLDTSVAANGTRRVILNTPSMKTRDGGGGGGVDGGGGGKDSGGGRLSPKPSRSSRRISSIPSARVVRSSSSVLDSQPSYPSGGAAAAAAAAAKGSSVAAVTAKGAGTNGSGGGTASSSRGFPVRKADPPLLSYSSSMKYGNAGGGGGGGDDDVGGGGGDAQGLFGELQSVLLAADAQANGASVTAATAVDGGVGSDHGHSAATLAASGQNGSMGPGPMDDPDEVGSQGSGVSGMEDEVGGAAHQADYRRGKRFKKLAAMLGSPLVQRAAQDFRWQALLANVAQVVSNLISFVLLTLLLHTQIKSVGRLTYTADGLLQAHELFIEMVVLDNVHRGLFPNTSWYSASSTEGLSNGVQQTLVGFKDHHSSSYLDSGSGRITDIVPYNPLDLVHAWNYPAWPIINFYSVDPPRIDMVNKSLWELGNSVWVQALDVHHMQTSLAAGRLRNSTAFLDAPLRNQSAPSNHDPFTDFIAARHLAGAYYNESTQYSGNSSGLQPGDWIQVAGLGDNGSGAKNWSVPVLRAGLSWSDAWRFVLTAGPTMLHAGYHHTLLALVDRAVTASNNINRVQLVLMLVEGCAVATLLVTYMWWLQHRVTQQRYRVYGVFMAVPVGMIRALASRTITISQGSDSEEDSDDDEYQQQQQLSAATQVIARQFSAANSTSSLQSAVGILGFMSNMRLFSRQHTGTTSMGGAGRGSRARRHHRRRMIRNSRDSLKLLIPFVAWGVTICIIYATGYYYLQQVQAPVNLLSVIDSSMVSVHRLMLYSLLTCSELAAPARQSLRGLLSNELHTFKLQWDVMLYGANSSTAPLDRRFGRIQEGVSFIAADLARVLFRESASFTSDSPFHAATEHGLSYMVDRLVEDVEGLLAEPLAQANINSTRLAYIMTVGQGPLQTVFNIVHAETVTIVDDYYKVVDKLHIAAMILSWVLVICFVFFMLRPFLHRNRGETNRIAKMLSQLPADVDIEGLVYRLLLGAPAMRKRNRRASVSSLLAEDPVLAAKMAQAEAQAEKMVEAGFPPPLNRSGLLGSKSRSSILCDAGYGGGDGGDSGGPAADSGIGSGLYGPVEHSRRGSAMGLYMLPHTPPGKFSGGGGGGRGYGGGGGGGDIKCMSGLSGLTQRTVSGTSGDSGGGGSYFGSSVGRTLGDMGKGLKGPMPLQDSLGAGSGDSGGAGSGYDFAGQSQGRGQGRYGDRPKGRVKGAWE</sequence>
<proteinExistence type="predicted"/>